<evidence type="ECO:0000256" key="1">
    <source>
        <dbReference type="SAM" id="MobiDB-lite"/>
    </source>
</evidence>
<accession>A0A0N4Z6S8</accession>
<dbReference type="Proteomes" id="UP000038045">
    <property type="component" value="Unplaced"/>
</dbReference>
<evidence type="ECO:0000313" key="3">
    <source>
        <dbReference type="WBParaSite" id="PTRK_0000288300.1"/>
    </source>
</evidence>
<keyword evidence="2" id="KW-1185">Reference proteome</keyword>
<proteinExistence type="predicted"/>
<organism evidence="2 3">
    <name type="scientific">Parastrongyloides trichosuri</name>
    <name type="common">Possum-specific nematode worm</name>
    <dbReference type="NCBI Taxonomy" id="131310"/>
    <lineage>
        <taxon>Eukaryota</taxon>
        <taxon>Metazoa</taxon>
        <taxon>Ecdysozoa</taxon>
        <taxon>Nematoda</taxon>
        <taxon>Chromadorea</taxon>
        <taxon>Rhabditida</taxon>
        <taxon>Tylenchina</taxon>
        <taxon>Panagrolaimomorpha</taxon>
        <taxon>Strongyloidoidea</taxon>
        <taxon>Strongyloididae</taxon>
        <taxon>Parastrongyloides</taxon>
    </lineage>
</organism>
<dbReference type="AlphaFoldDB" id="A0A0N4Z6S8"/>
<evidence type="ECO:0000313" key="2">
    <source>
        <dbReference type="Proteomes" id="UP000038045"/>
    </source>
</evidence>
<dbReference type="WBParaSite" id="PTRK_0000288300.1">
    <property type="protein sequence ID" value="PTRK_0000288300.1"/>
    <property type="gene ID" value="PTRK_0000288300"/>
</dbReference>
<protein>
    <submittedName>
        <fullName evidence="3">DUF4781 domain-containing protein</fullName>
    </submittedName>
</protein>
<reference evidence="3" key="1">
    <citation type="submission" date="2017-02" db="UniProtKB">
        <authorList>
            <consortium name="WormBaseParasite"/>
        </authorList>
    </citation>
    <scope>IDENTIFICATION</scope>
</reference>
<feature type="region of interest" description="Disordered" evidence="1">
    <location>
        <begin position="448"/>
        <end position="510"/>
    </location>
</feature>
<sequence length="510" mass="57884">MTEQKSVPKNNQDPFNVRLADFYSSVVKTPVGRYVELGYYTAKKSNPYIESTVNTLESGIACAANSYIIPTASKVYNRYNDGVDKTKEAANVSSAYGVTVLVAGLQLGLLASFIGANMALDAARATKQIGSNSLKYIYYCKNSASLKIKNTLDKSIEVVAIPKNMASEQMSYLLDITTAYVEKMTEKEVPKDKLNESSTVYDKFSALIKFLVSNAYEKRPKQLVDPLVHNLFKLMEKIKNNFLLLDMLRNGEWVKGSYFHVSEYLTKAKKVIEEKADVLNVSPEHLLLEQIRTNTDKLDKSTDEIRQKSQNVLTPQINEFLNKIIEMIRNFDHTIKNGKTVYEVKDEVIHTIINSLSFVLSFISPSILHDNKKDENDKNIIEDNKEKKEFVGMNEMEVKHLDDKKDALIKGEEINDKKEEIVKDEETNDKKENVNVIDDKKEEAIICNEKKEEVNDVKETSSLSSSKDSRKESKKQRKKRSNHSTSESSGKENEFFLSGSNPLSQIIDKN</sequence>
<feature type="compositionally biased region" description="Basic residues" evidence="1">
    <location>
        <begin position="472"/>
        <end position="482"/>
    </location>
</feature>
<name>A0A0N4Z6S8_PARTI</name>
<feature type="compositionally biased region" description="Basic and acidic residues" evidence="1">
    <location>
        <begin position="448"/>
        <end position="459"/>
    </location>
</feature>